<dbReference type="EMBL" id="JANFVX010000004">
    <property type="protein sequence ID" value="MCW0343425.1"/>
    <property type="molecule type" value="Genomic_DNA"/>
</dbReference>
<dbReference type="Pfam" id="PF25181">
    <property type="entry name" value="Phage_Bbp19"/>
    <property type="match status" value="1"/>
</dbReference>
<comment type="caution">
    <text evidence="2">The sequence shown here is derived from an EMBL/GenBank/DDBJ whole genome shotgun (WGS) entry which is preliminary data.</text>
</comment>
<dbReference type="Proteomes" id="UP001208888">
    <property type="component" value="Unassembled WGS sequence"/>
</dbReference>
<dbReference type="InterPro" id="IPR057447">
    <property type="entry name" value="Bbp19-like_phage"/>
</dbReference>
<gene>
    <name evidence="2" type="ORF">NB703_001518</name>
</gene>
<dbReference type="AlphaFoldDB" id="A0AAJ1FTA4"/>
<name>A0AAJ1FTA4_PANAN</name>
<evidence type="ECO:0000313" key="3">
    <source>
        <dbReference type="Proteomes" id="UP001208888"/>
    </source>
</evidence>
<accession>A0AAJ1FTA4</accession>
<evidence type="ECO:0000313" key="2">
    <source>
        <dbReference type="EMBL" id="MCW0343425.1"/>
    </source>
</evidence>
<feature type="domain" description="Bbp19-like phage" evidence="1">
    <location>
        <begin position="10"/>
        <end position="60"/>
    </location>
</feature>
<evidence type="ECO:0000259" key="1">
    <source>
        <dbReference type="Pfam" id="PF25181"/>
    </source>
</evidence>
<reference evidence="2" key="1">
    <citation type="submission" date="2022-06" db="EMBL/GenBank/DDBJ databases">
        <title>Dynamics of rice microbiomes reveals core vertical transmitted seed endophytes.</title>
        <authorList>
            <person name="Liao K."/>
            <person name="Zhang X."/>
        </authorList>
    </citation>
    <scope>NUCLEOTIDE SEQUENCE</scope>
    <source>
        <strain evidence="2">JT1-17</strain>
    </source>
</reference>
<sequence>MTKPTDFDYVTLFESCPAGPEILEELVAIFGNNPYVKGGHDADRQTAFNAGQLHVVNYILNRINRGNNTPMTQERDDD</sequence>
<organism evidence="2 3">
    <name type="scientific">Pantoea ananas</name>
    <name type="common">Erwinia uredovora</name>
    <dbReference type="NCBI Taxonomy" id="553"/>
    <lineage>
        <taxon>Bacteria</taxon>
        <taxon>Pseudomonadati</taxon>
        <taxon>Pseudomonadota</taxon>
        <taxon>Gammaproteobacteria</taxon>
        <taxon>Enterobacterales</taxon>
        <taxon>Erwiniaceae</taxon>
        <taxon>Pantoea</taxon>
    </lineage>
</organism>
<protein>
    <recommendedName>
        <fullName evidence="1">Bbp19-like phage domain-containing protein</fullName>
    </recommendedName>
</protein>
<dbReference type="RefSeq" id="WP_264271966.1">
    <property type="nucleotide sequence ID" value="NZ_JANFVX010000004.1"/>
</dbReference>
<proteinExistence type="predicted"/>